<feature type="domain" description="Tyrosine specific protein phosphatases" evidence="2">
    <location>
        <begin position="92"/>
        <end position="158"/>
    </location>
</feature>
<dbReference type="SUPFAM" id="SSF52799">
    <property type="entry name" value="(Phosphotyrosine protein) phosphatases II"/>
    <property type="match status" value="1"/>
</dbReference>
<sequence>MGTATKRNIPSPTYFKPAPSEIQYGKMRFLITDRPSDMTINNFIEELSKHNARAVVRVCEPTYETKPLLSNGIDVLDWEFVDGSPPPPEVIDKWLSLTKESFKQHPDQCIAVHCVAGLGRAPVLVAIALMEAGMKYEDAVDLIRRHRRGALNQKQLNFLEKYKPTGQLRKLRYGVDGKNAKGCCVM</sequence>
<proteinExistence type="predicted"/>
<dbReference type="Proteomes" id="UP000036681">
    <property type="component" value="Unplaced"/>
</dbReference>
<dbReference type="FunFam" id="3.90.190.10:FF:000167">
    <property type="entry name" value="Putative prenylated protein tyrosine phosphatase"/>
    <property type="match status" value="1"/>
</dbReference>
<organism evidence="3 4">
    <name type="scientific">Ascaris lumbricoides</name>
    <name type="common">Giant roundworm</name>
    <dbReference type="NCBI Taxonomy" id="6252"/>
    <lineage>
        <taxon>Eukaryota</taxon>
        <taxon>Metazoa</taxon>
        <taxon>Ecdysozoa</taxon>
        <taxon>Nematoda</taxon>
        <taxon>Chromadorea</taxon>
        <taxon>Rhabditida</taxon>
        <taxon>Spirurina</taxon>
        <taxon>Ascaridomorpha</taxon>
        <taxon>Ascaridoidea</taxon>
        <taxon>Ascarididae</taxon>
        <taxon>Ascaris</taxon>
    </lineage>
</organism>
<keyword evidence="3" id="KW-1185">Reference proteome</keyword>
<accession>A0A0M3I7E4</accession>
<protein>
    <submittedName>
        <fullName evidence="4">TYR_PHOSPHATASE_2 domain-containing protein</fullName>
    </submittedName>
</protein>
<evidence type="ECO:0000259" key="1">
    <source>
        <dbReference type="PROSITE" id="PS50054"/>
    </source>
</evidence>
<dbReference type="Gene3D" id="3.90.190.10">
    <property type="entry name" value="Protein tyrosine phosphatase superfamily"/>
    <property type="match status" value="1"/>
</dbReference>
<dbReference type="InterPro" id="IPR020422">
    <property type="entry name" value="TYR_PHOSPHATASE_DUAL_dom"/>
</dbReference>
<dbReference type="InterPro" id="IPR050561">
    <property type="entry name" value="PTP"/>
</dbReference>
<feature type="domain" description="Tyrosine-protein phosphatase" evidence="1">
    <location>
        <begin position="18"/>
        <end position="171"/>
    </location>
</feature>
<name>A0A0M3I7E4_ASCLU</name>
<dbReference type="InterPro" id="IPR029021">
    <property type="entry name" value="Prot-tyrosine_phosphatase-like"/>
</dbReference>
<dbReference type="PANTHER" id="PTHR23339">
    <property type="entry name" value="TYROSINE SPECIFIC PROTEIN PHOSPHATASE AND DUAL SPECIFICITY PROTEIN PHOSPHATASE"/>
    <property type="match status" value="1"/>
</dbReference>
<evidence type="ECO:0000313" key="4">
    <source>
        <dbReference type="WBParaSite" id="ALUE_0001309801-mRNA-1"/>
    </source>
</evidence>
<evidence type="ECO:0000313" key="3">
    <source>
        <dbReference type="Proteomes" id="UP000036681"/>
    </source>
</evidence>
<dbReference type="AlphaFoldDB" id="A0A0M3I7E4"/>
<dbReference type="PROSITE" id="PS50056">
    <property type="entry name" value="TYR_PHOSPHATASE_2"/>
    <property type="match status" value="1"/>
</dbReference>
<dbReference type="Pfam" id="PF22785">
    <property type="entry name" value="Tc-R-P"/>
    <property type="match status" value="1"/>
</dbReference>
<evidence type="ECO:0000259" key="2">
    <source>
        <dbReference type="PROSITE" id="PS50056"/>
    </source>
</evidence>
<reference evidence="4" key="1">
    <citation type="submission" date="2017-02" db="UniProtKB">
        <authorList>
            <consortium name="WormBaseParasite"/>
        </authorList>
    </citation>
    <scope>IDENTIFICATION</scope>
</reference>
<dbReference type="WBParaSite" id="ALUE_0001309801-mRNA-1">
    <property type="protein sequence ID" value="ALUE_0001309801-mRNA-1"/>
    <property type="gene ID" value="ALUE_0001309801"/>
</dbReference>
<dbReference type="InterPro" id="IPR000387">
    <property type="entry name" value="Tyr_Pase_dom"/>
</dbReference>
<dbReference type="PROSITE" id="PS50054">
    <property type="entry name" value="TYR_PHOSPHATASE_DUAL"/>
    <property type="match status" value="1"/>
</dbReference>
<dbReference type="CDD" id="cd14500">
    <property type="entry name" value="PTP-IVa"/>
    <property type="match status" value="1"/>
</dbReference>